<protein>
    <submittedName>
        <fullName evidence="1">Uncharacterized protein</fullName>
    </submittedName>
</protein>
<sequence length="38" mass="4484">MCYDACDYDCVVHDIYDLKVNMIDWELAVNSCCYDLND</sequence>
<comment type="caution">
    <text evidence="1">The sequence shown here is derived from an EMBL/GenBank/DDBJ whole genome shotgun (WGS) entry which is preliminary data.</text>
</comment>
<dbReference type="Proteomes" id="UP000186720">
    <property type="component" value="Unassembled WGS sequence"/>
</dbReference>
<dbReference type="EMBL" id="MPPL01000001">
    <property type="protein sequence ID" value="OKS86348.1"/>
    <property type="molecule type" value="Genomic_DNA"/>
</dbReference>
<proteinExistence type="predicted"/>
<evidence type="ECO:0000313" key="1">
    <source>
        <dbReference type="EMBL" id="OKS86348.1"/>
    </source>
</evidence>
<name>A0A1Q5ZX96_9SPHI</name>
<evidence type="ECO:0000313" key="2">
    <source>
        <dbReference type="Proteomes" id="UP000186720"/>
    </source>
</evidence>
<reference evidence="1 2" key="1">
    <citation type="submission" date="2016-11" db="EMBL/GenBank/DDBJ databases">
        <title>Whole Genome Sequencing of Mucilaginibacter polytrichastri RG4-7(T) isolated from the moss sample.</title>
        <authorList>
            <person name="Li Y."/>
        </authorList>
    </citation>
    <scope>NUCLEOTIDE SEQUENCE [LARGE SCALE GENOMIC DNA]</scope>
    <source>
        <strain evidence="1 2">RG4-7</strain>
    </source>
</reference>
<dbReference type="AlphaFoldDB" id="A0A1Q5ZX96"/>
<keyword evidence="2" id="KW-1185">Reference proteome</keyword>
<gene>
    <name evidence="1" type="ORF">RG47T_1802</name>
</gene>
<accession>A0A1Q5ZX96</accession>
<organism evidence="1 2">
    <name type="scientific">Mucilaginibacter polytrichastri</name>
    <dbReference type="NCBI Taxonomy" id="1302689"/>
    <lineage>
        <taxon>Bacteria</taxon>
        <taxon>Pseudomonadati</taxon>
        <taxon>Bacteroidota</taxon>
        <taxon>Sphingobacteriia</taxon>
        <taxon>Sphingobacteriales</taxon>
        <taxon>Sphingobacteriaceae</taxon>
        <taxon>Mucilaginibacter</taxon>
    </lineage>
</organism>